<protein>
    <recommendedName>
        <fullName evidence="8">MLO-like protein</fullName>
    </recommendedName>
</protein>
<accession>A0A835KL69</accession>
<feature type="transmembrane region" description="Helical" evidence="10">
    <location>
        <begin position="405"/>
        <end position="429"/>
    </location>
</feature>
<keyword evidence="4 8" id="KW-0611">Plant defense</keyword>
<keyword evidence="12" id="KW-1185">Reference proteome</keyword>
<feature type="region of interest" description="Disordered" evidence="9">
    <location>
        <begin position="457"/>
        <end position="487"/>
    </location>
</feature>
<proteinExistence type="inferred from homology"/>
<evidence type="ECO:0000256" key="5">
    <source>
        <dbReference type="ARBA" id="ARBA00022989"/>
    </source>
</evidence>
<dbReference type="Proteomes" id="UP000636709">
    <property type="component" value="Unassembled WGS sequence"/>
</dbReference>
<dbReference type="Pfam" id="PF03094">
    <property type="entry name" value="Mlo"/>
    <property type="match status" value="1"/>
</dbReference>
<evidence type="ECO:0000256" key="8">
    <source>
        <dbReference type="RuleBase" id="RU280816"/>
    </source>
</evidence>
<evidence type="ECO:0000256" key="6">
    <source>
        <dbReference type="ARBA" id="ARBA00023136"/>
    </source>
</evidence>
<keyword evidence="7 8" id="KW-0568">Pathogenesis-related protein</keyword>
<evidence type="ECO:0000256" key="7">
    <source>
        <dbReference type="ARBA" id="ARBA00023265"/>
    </source>
</evidence>
<evidence type="ECO:0000256" key="10">
    <source>
        <dbReference type="SAM" id="Phobius"/>
    </source>
</evidence>
<comment type="similarity">
    <text evidence="2 8">Belongs to the MLO family.</text>
</comment>
<comment type="subcellular location">
    <subcellularLocation>
        <location evidence="1 8">Membrane</location>
        <topology evidence="1 8">Multi-pass membrane protein</topology>
    </subcellularLocation>
</comment>
<evidence type="ECO:0000313" key="12">
    <source>
        <dbReference type="Proteomes" id="UP000636709"/>
    </source>
</evidence>
<evidence type="ECO:0000256" key="2">
    <source>
        <dbReference type="ARBA" id="ARBA00006574"/>
    </source>
</evidence>
<evidence type="ECO:0000256" key="3">
    <source>
        <dbReference type="ARBA" id="ARBA00022692"/>
    </source>
</evidence>
<dbReference type="GO" id="GO:0016020">
    <property type="term" value="C:membrane"/>
    <property type="evidence" value="ECO:0007669"/>
    <property type="project" value="UniProtKB-SubCell"/>
</dbReference>
<dbReference type="EMBL" id="JACEFO010001605">
    <property type="protein sequence ID" value="KAF8731759.1"/>
    <property type="molecule type" value="Genomic_DNA"/>
</dbReference>
<feature type="transmembrane region" description="Helical" evidence="10">
    <location>
        <begin position="72"/>
        <end position="89"/>
    </location>
</feature>
<keyword evidence="6 8" id="KW-0472">Membrane</keyword>
<reference evidence="11" key="1">
    <citation type="submission" date="2020-07" db="EMBL/GenBank/DDBJ databases">
        <title>Genome sequence and genetic diversity analysis of an under-domesticated orphan crop, white fonio (Digitaria exilis).</title>
        <authorList>
            <person name="Bennetzen J.L."/>
            <person name="Chen S."/>
            <person name="Ma X."/>
            <person name="Wang X."/>
            <person name="Yssel A.E.J."/>
            <person name="Chaluvadi S.R."/>
            <person name="Johnson M."/>
            <person name="Gangashetty P."/>
            <person name="Hamidou F."/>
            <person name="Sanogo M.D."/>
            <person name="Zwaenepoel A."/>
            <person name="Wallace J."/>
            <person name="Van De Peer Y."/>
            <person name="Van Deynze A."/>
        </authorList>
    </citation>
    <scope>NUCLEOTIDE SEQUENCE</scope>
    <source>
        <tissue evidence="11">Leaves</tissue>
    </source>
</reference>
<feature type="transmembrane region" description="Helical" evidence="10">
    <location>
        <begin position="365"/>
        <end position="393"/>
    </location>
</feature>
<dbReference type="InterPro" id="IPR004326">
    <property type="entry name" value="Mlo"/>
</dbReference>
<evidence type="ECO:0000256" key="1">
    <source>
        <dbReference type="ARBA" id="ARBA00004141"/>
    </source>
</evidence>
<evidence type="ECO:0000256" key="9">
    <source>
        <dbReference type="SAM" id="MobiDB-lite"/>
    </source>
</evidence>
<comment type="function">
    <text evidence="8">May be involved in modulation of pathogen defense and leaf cell death.</text>
</comment>
<keyword evidence="8" id="KW-0112">Calmodulin-binding</keyword>
<keyword evidence="3 8" id="KW-0812">Transmembrane</keyword>
<name>A0A835KL69_9POAL</name>
<comment type="caution">
    <text evidence="11">The sequence shown here is derived from an EMBL/GenBank/DDBJ whole genome shotgun (WGS) entry which is preliminary data.</text>
</comment>
<comment type="domain">
    <text evidence="8">The C-terminus contains a calmodulin-binding domain, which binds calmodulin in a calcium-dependent fashion.</text>
</comment>
<dbReference type="AlphaFoldDB" id="A0A835KL69"/>
<dbReference type="GO" id="GO:0005516">
    <property type="term" value="F:calmodulin binding"/>
    <property type="evidence" value="ECO:0007669"/>
    <property type="project" value="UniProtKB-KW"/>
</dbReference>
<gene>
    <name evidence="8" type="primary">MLO</name>
    <name evidence="11" type="ORF">HU200_015693</name>
</gene>
<evidence type="ECO:0000313" key="11">
    <source>
        <dbReference type="EMBL" id="KAF8731759.1"/>
    </source>
</evidence>
<dbReference type="PANTHER" id="PTHR31942:SF83">
    <property type="entry name" value="MLO-LIKE PROTEIN"/>
    <property type="match status" value="1"/>
</dbReference>
<organism evidence="11 12">
    <name type="scientific">Digitaria exilis</name>
    <dbReference type="NCBI Taxonomy" id="1010633"/>
    <lineage>
        <taxon>Eukaryota</taxon>
        <taxon>Viridiplantae</taxon>
        <taxon>Streptophyta</taxon>
        <taxon>Embryophyta</taxon>
        <taxon>Tracheophyta</taxon>
        <taxon>Spermatophyta</taxon>
        <taxon>Magnoliopsida</taxon>
        <taxon>Liliopsida</taxon>
        <taxon>Poales</taxon>
        <taxon>Poaceae</taxon>
        <taxon>PACMAD clade</taxon>
        <taxon>Panicoideae</taxon>
        <taxon>Panicodae</taxon>
        <taxon>Paniceae</taxon>
        <taxon>Anthephorinae</taxon>
        <taxon>Digitaria</taxon>
    </lineage>
</organism>
<feature type="transmembrane region" description="Helical" evidence="10">
    <location>
        <begin position="284"/>
        <end position="301"/>
    </location>
</feature>
<dbReference type="GO" id="GO:0006952">
    <property type="term" value="P:defense response"/>
    <property type="evidence" value="ECO:0007669"/>
    <property type="project" value="UniProtKB-KW"/>
</dbReference>
<sequence>MAGGEGEGAEAGAGASEITLEYTPTWIVASVCSVIVVISLLFERLLHRLGKRLLKTNKKTQYEALLKIQKELMLLGFISLMLGVFQSATQKICVKESVMRHLLPCPLQSSGNASAKYGAAMFTGMVGGARRLLSGEGAVDDYCLRKGKVPILSLEALHQLDIFIFNLAVTHVVLSLLTFVVGVAQTKNWRRWEEKIQQSDHNGPQMIKHVQEFKFVRDHFKGHGIYWRIFGWMRSFFKQFYGSVTEEDYTAMRLGFIAKHCRGNPKFNFYNYMIRAFEVDYKKVVGISWYLWGLLMIFLLLNVHGWYVYTWLSLAPFILLLAVGCKMEHVITELAVEVAQKHTAIEGDVVVAPSDDLFWFHRPKVVLYLIHFILFQIAFEIAFFFWLLVAYGYKSCIVGKHAHAIARLVLSIASRILCGYSTLPLYVIVSHMGSSFKKAIFDDNVSEDLVNWAQSARRRKGNKKTNADMATPSTDERHGGAVQMTNA</sequence>
<dbReference type="OrthoDB" id="1388414at2759"/>
<dbReference type="PANTHER" id="PTHR31942">
    <property type="entry name" value="MLO-LIKE PROTEIN 1"/>
    <property type="match status" value="1"/>
</dbReference>
<keyword evidence="5 8" id="KW-1133">Transmembrane helix</keyword>
<feature type="transmembrane region" description="Helical" evidence="10">
    <location>
        <begin position="26"/>
        <end position="46"/>
    </location>
</feature>
<feature type="transmembrane region" description="Helical" evidence="10">
    <location>
        <begin position="162"/>
        <end position="184"/>
    </location>
</feature>
<evidence type="ECO:0000256" key="4">
    <source>
        <dbReference type="ARBA" id="ARBA00022821"/>
    </source>
</evidence>